<evidence type="ECO:0000313" key="2">
    <source>
        <dbReference type="Proteomes" id="UP000254337"/>
    </source>
</evidence>
<name>A0A346AWS3_9FIRM</name>
<dbReference type="OrthoDB" id="9807419at2"/>
<evidence type="ECO:0000313" key="1">
    <source>
        <dbReference type="EMBL" id="AXL20316.1"/>
    </source>
</evidence>
<proteinExistence type="predicted"/>
<dbReference type="EMBL" id="CP029462">
    <property type="protein sequence ID" value="AXL20316.1"/>
    <property type="molecule type" value="Genomic_DNA"/>
</dbReference>
<organism evidence="1 2">
    <name type="scientific">Megasphaera stantonii</name>
    <dbReference type="NCBI Taxonomy" id="2144175"/>
    <lineage>
        <taxon>Bacteria</taxon>
        <taxon>Bacillati</taxon>
        <taxon>Bacillota</taxon>
        <taxon>Negativicutes</taxon>
        <taxon>Veillonellales</taxon>
        <taxon>Veillonellaceae</taxon>
        <taxon>Megasphaera</taxon>
    </lineage>
</organism>
<gene>
    <name evidence="1" type="ORF">DKB62_01310</name>
</gene>
<accession>A0A346AWS3</accession>
<protein>
    <submittedName>
        <fullName evidence="1">Uncharacterized protein</fullName>
    </submittedName>
</protein>
<dbReference type="AlphaFoldDB" id="A0A346AWS3"/>
<reference evidence="1 2" key="1">
    <citation type="submission" date="2018-05" db="EMBL/GenBank/DDBJ databases">
        <title>Complete genome sequence of Megasphaera sp. AJH120T, isolated from the ceca of a chicken.</title>
        <authorList>
            <person name="Maki J."/>
            <person name="Looft T."/>
        </authorList>
    </citation>
    <scope>NUCLEOTIDE SEQUENCE [LARGE SCALE GENOMIC DNA]</scope>
    <source>
        <strain evidence="1 2">AJH120</strain>
    </source>
</reference>
<dbReference type="KEGG" id="meg:DKB62_01310"/>
<dbReference type="RefSeq" id="WP_107195984.1">
    <property type="nucleotide sequence ID" value="NZ_CALYAU010000003.1"/>
</dbReference>
<dbReference type="Proteomes" id="UP000254337">
    <property type="component" value="Chromosome"/>
</dbReference>
<keyword evidence="2" id="KW-1185">Reference proteome</keyword>
<sequence length="72" mass="8442">METLTPEDYKLRIEHLQQIKTAMPEIWQMITQSRCCPSYIGLTDYCRFEAGYQCETCWLANLPKDPEIVPEA</sequence>